<dbReference type="RefSeq" id="WP_274041745.1">
    <property type="nucleotide sequence ID" value="NZ_JANCPR020000028.1"/>
</dbReference>
<feature type="domain" description="DUF1707" evidence="2">
    <location>
        <begin position="23"/>
        <end position="75"/>
    </location>
</feature>
<dbReference type="PANTHER" id="PTHR40763:SF4">
    <property type="entry name" value="DUF1707 DOMAIN-CONTAINING PROTEIN"/>
    <property type="match status" value="1"/>
</dbReference>
<accession>A0ABT7A1V5</accession>
<name>A0ABT7A1V5_9ACTN</name>
<evidence type="ECO:0000313" key="3">
    <source>
        <dbReference type="EMBL" id="MDJ1135291.1"/>
    </source>
</evidence>
<feature type="region of interest" description="Disordered" evidence="1">
    <location>
        <begin position="1"/>
        <end position="32"/>
    </location>
</feature>
<dbReference type="PANTHER" id="PTHR40763">
    <property type="entry name" value="MEMBRANE PROTEIN-RELATED"/>
    <property type="match status" value="1"/>
</dbReference>
<dbReference type="EMBL" id="JANCPR020000028">
    <property type="protein sequence ID" value="MDJ1135291.1"/>
    <property type="molecule type" value="Genomic_DNA"/>
</dbReference>
<protein>
    <submittedName>
        <fullName evidence="3">DUF1707 domain-containing protein</fullName>
    </submittedName>
</protein>
<reference evidence="3 4" key="1">
    <citation type="submission" date="2023-05" db="EMBL/GenBank/DDBJ databases">
        <title>Streptantibioticus silvisoli sp. nov., acidotolerant actinomycetes 1 from pine litter.</title>
        <authorList>
            <person name="Swiecimska M."/>
            <person name="Golinska P."/>
            <person name="Sangal V."/>
            <person name="Wachnowicz B."/>
            <person name="Goodfellow M."/>
        </authorList>
    </citation>
    <scope>NUCLEOTIDE SEQUENCE [LARGE SCALE GENOMIC DNA]</scope>
    <source>
        <strain evidence="3 4">DSM 42109</strain>
    </source>
</reference>
<dbReference type="Proteomes" id="UP001214441">
    <property type="component" value="Unassembled WGS sequence"/>
</dbReference>
<evidence type="ECO:0000256" key="1">
    <source>
        <dbReference type="SAM" id="MobiDB-lite"/>
    </source>
</evidence>
<evidence type="ECO:0000313" key="4">
    <source>
        <dbReference type="Proteomes" id="UP001214441"/>
    </source>
</evidence>
<dbReference type="InterPro" id="IPR012551">
    <property type="entry name" value="DUF1707_SHOCT-like"/>
</dbReference>
<evidence type="ECO:0000259" key="2">
    <source>
        <dbReference type="Pfam" id="PF08044"/>
    </source>
</evidence>
<comment type="caution">
    <text evidence="3">The sequence shown here is derived from an EMBL/GenBank/DDBJ whole genome shotgun (WGS) entry which is preliminary data.</text>
</comment>
<organism evidence="3 4">
    <name type="scientific">Streptomyces iconiensis</name>
    <dbReference type="NCBI Taxonomy" id="1384038"/>
    <lineage>
        <taxon>Bacteria</taxon>
        <taxon>Bacillati</taxon>
        <taxon>Actinomycetota</taxon>
        <taxon>Actinomycetes</taxon>
        <taxon>Kitasatosporales</taxon>
        <taxon>Streptomycetaceae</taxon>
        <taxon>Streptomyces</taxon>
    </lineage>
</organism>
<dbReference type="Pfam" id="PF08044">
    <property type="entry name" value="DUF1707"/>
    <property type="match status" value="1"/>
</dbReference>
<proteinExistence type="predicted"/>
<sequence>MPADVTGGHRPERHGTGQRTPRMRASDAEREAVVERLSQATAEGRLTLEELADRSEAAFLARHRDDLDRIAADLPQPGQETRQARLTKGPAVFRATTGDVTHESPALGTSGEVEATAVLGDLTLNLAHAQAPPSGELRVTAKAWAGDVKLIVPEGVTVETSGSVRDRTRRRTHDVPPGAPRVHVKGTAYLGEITVVRPRGNRRTTWREWIDEALDTATEFL</sequence>
<gene>
    <name evidence="3" type="ORF">NMN56_025665</name>
</gene>
<keyword evidence="4" id="KW-1185">Reference proteome</keyword>